<evidence type="ECO:0000256" key="2">
    <source>
        <dbReference type="SAM" id="MobiDB-lite"/>
    </source>
</evidence>
<dbReference type="Proteomes" id="UP000239899">
    <property type="component" value="Unassembled WGS sequence"/>
</dbReference>
<gene>
    <name evidence="3" type="ORF">C2E21_8862</name>
</gene>
<dbReference type="STRING" id="3076.A0A2P6TDQ6"/>
<evidence type="ECO:0000313" key="4">
    <source>
        <dbReference type="Proteomes" id="UP000239899"/>
    </source>
</evidence>
<sequence length="629" mass="65591">MQALRKKLGAPGGLTYEFEVVAQHATELPLPSGARAQFLLKRRSRLCVTEPEAVDGAGGVEWNTRCVQTATLFKEGDAWRPKEFVFKVQRVLDNPRLGQEAAQTVARAALDLSQFCTAEPFGPKQLVVPLQPAGMLHVSIRTQWLANYDAREADAATDISYMSWGQSVATSGAGAPAASEEEQDLSGFDGSSAASLAAASLAGLAMDGGSIRAVYQPGAVAGGAAGGGGSTATSPLRKRLSAAVLRLPRRGSSVRELQQQPAGAPDPLGWQAAAGGAAASAGGFEFARPRPTSSGGPGAVAGPPPLLRTMTAPALGASSSSSGGSHAGAARRPAGASLISIPEPATGVPAAASEAPTPVLFGAGAGRPAGAWASQQPRAAPQQQQDQQQPAAVGLPPEAWSPIDLQEAVQQLYDSEEEPTPRASVLGTVKRMFGRAHNKNLTPPGTTARQLNETFGTPCPTPPACTPNPSEMASIDREASVSALRRTCKRLVVERDEARAEGFAEAALAVEQGLEIDRLRRAKDGLLSRLRSAEEQLLATFRDEAATDLIQALAEARVEAAQRDFQIMELQGQLRKKDTLIDKLRAQLTRAEAKYRARLDAAHSPGPLAAAACPASPGGNRPWLKVEAA</sequence>
<feature type="region of interest" description="Disordered" evidence="2">
    <location>
        <begin position="359"/>
        <end position="398"/>
    </location>
</feature>
<name>A0A2P6TDQ6_CHLSO</name>
<reference evidence="3 4" key="1">
    <citation type="journal article" date="2018" name="Plant J.">
        <title>Genome sequences of Chlorella sorokiniana UTEX 1602 and Micractinium conductrix SAG 241.80: implications to maltose excretion by a green alga.</title>
        <authorList>
            <person name="Arriola M.B."/>
            <person name="Velmurugan N."/>
            <person name="Zhang Y."/>
            <person name="Plunkett M.H."/>
            <person name="Hondzo H."/>
            <person name="Barney B.M."/>
        </authorList>
    </citation>
    <scope>NUCLEOTIDE SEQUENCE [LARGE SCALE GENOMIC DNA]</scope>
    <source>
        <strain evidence="4">UTEX 1602</strain>
    </source>
</reference>
<protein>
    <recommendedName>
        <fullName evidence="5">C2 NT-type domain-containing protein</fullName>
    </recommendedName>
</protein>
<feature type="compositionally biased region" description="Low complexity" evidence="2">
    <location>
        <begin position="272"/>
        <end position="283"/>
    </location>
</feature>
<evidence type="ECO:0008006" key="5">
    <source>
        <dbReference type="Google" id="ProtNLM"/>
    </source>
</evidence>
<keyword evidence="1" id="KW-0175">Coiled coil</keyword>
<dbReference type="OrthoDB" id="512987at2759"/>
<feature type="compositionally biased region" description="Low complexity" evidence="2">
    <location>
        <begin position="366"/>
        <end position="392"/>
    </location>
</feature>
<feature type="region of interest" description="Disordered" evidence="2">
    <location>
        <begin position="250"/>
        <end position="331"/>
    </location>
</feature>
<keyword evidence="4" id="KW-1185">Reference proteome</keyword>
<feature type="coiled-coil region" evidence="1">
    <location>
        <begin position="481"/>
        <end position="536"/>
    </location>
</feature>
<accession>A0A2P6TDQ6</accession>
<organism evidence="3 4">
    <name type="scientific">Chlorella sorokiniana</name>
    <name type="common">Freshwater green alga</name>
    <dbReference type="NCBI Taxonomy" id="3076"/>
    <lineage>
        <taxon>Eukaryota</taxon>
        <taxon>Viridiplantae</taxon>
        <taxon>Chlorophyta</taxon>
        <taxon>core chlorophytes</taxon>
        <taxon>Trebouxiophyceae</taxon>
        <taxon>Chlorellales</taxon>
        <taxon>Chlorellaceae</taxon>
        <taxon>Chlorella clade</taxon>
        <taxon>Chlorella</taxon>
    </lineage>
</organism>
<proteinExistence type="predicted"/>
<evidence type="ECO:0000256" key="1">
    <source>
        <dbReference type="SAM" id="Coils"/>
    </source>
</evidence>
<comment type="caution">
    <text evidence="3">The sequence shown here is derived from an EMBL/GenBank/DDBJ whole genome shotgun (WGS) entry which is preliminary data.</text>
</comment>
<feature type="compositionally biased region" description="Low complexity" evidence="2">
    <location>
        <begin position="312"/>
        <end position="331"/>
    </location>
</feature>
<dbReference type="AlphaFoldDB" id="A0A2P6TDQ6"/>
<evidence type="ECO:0000313" key="3">
    <source>
        <dbReference type="EMBL" id="PRW20761.1"/>
    </source>
</evidence>
<feature type="coiled-coil region" evidence="1">
    <location>
        <begin position="567"/>
        <end position="594"/>
    </location>
</feature>
<dbReference type="EMBL" id="LHPG02000022">
    <property type="protein sequence ID" value="PRW20761.1"/>
    <property type="molecule type" value="Genomic_DNA"/>
</dbReference>
<dbReference type="Gene3D" id="1.20.5.170">
    <property type="match status" value="1"/>
</dbReference>